<dbReference type="InterPro" id="IPR011545">
    <property type="entry name" value="DEAD/DEAH_box_helicase_dom"/>
</dbReference>
<dbReference type="EMBL" id="AP019377">
    <property type="protein sequence ID" value="BBH92934.1"/>
    <property type="molecule type" value="Genomic_DNA"/>
</dbReference>
<dbReference type="PROSITE" id="PS51192">
    <property type="entry name" value="HELICASE_ATP_BIND_1"/>
    <property type="match status" value="1"/>
</dbReference>
<accession>A0A455T5X1</accession>
<dbReference type="GO" id="GO:0003677">
    <property type="term" value="F:DNA binding"/>
    <property type="evidence" value="ECO:0007669"/>
    <property type="project" value="TreeGrafter"/>
</dbReference>
<sequence length="871" mass="99671">MLTITVQPYYERRWLGEQPLAPTSPGREQEAGATGTVLPEEESRLLYHQWRMYHATAPLVINTHATGTGKTLGALLRLLARVRQIGLDQVTPRLGDTLFIAPTNELIEQHVRTASAFCQRYGLPYRVLPVTRDHLQRRWQELPATERSRHGQLLRHLLSDPATVQQETISRAQASIFVTNPDIFYYILTASYNRFDRGPLLMELLRDFSLVIIDEVHYYSPRQLAAFLFFLKLSAAGGYLSGPNSARQICLLTATPSVPMRGYLERLGIETEWIEPEDPVPEAWADKVELVRALTPVQLAIYSAEELVKGQSTQRQTSEALLSLVQLLWPTLRRLLEAQPADGFPIEGAVLSSSLRTINLIYRELQARWPAAGERVGRITGPQRSEAREQARERQLILATPTVDIGYNFERMRPGQPAESEPVASVRKPRPSLDFLLFEAWSGDELLQRLGRVGRVLALPDGERCAPCQAWAVVDQGTYELFKEYHSHHGTTIDRETLAKLAARMPARQDLTAYVRSGVIGEFFRTLGLLGQGMADEDVPELESFLQSLQQVFAGEEEQRQRPLTYRQLRAWLREYEERARLYGGFSHIPAAAFERFAALLDGQQPKADDPQIPYLKAFDARLPAILQARQRRPRDSQEGVLWLKQDLSRYAIEHARWTFREGFETPQVLVFDPQHLLSDEDVTPYDLFHLLRSYDADFYATVQEWRQACFPKGERRRATLPEEEVLLFCRLHALREQSRQVGLYLEVPEQARAEWEEAWAYRPTALWGLRLHLPNDDSGLPDHVRSCLQERFVPIFVAAEQSRTVAWLMSLRQKARFFPMTLDISFADRTSRYRAVLGPLALQLAAEIPRGVIEHDQRQGQQGRSEPLFF</sequence>
<feature type="region of interest" description="Disordered" evidence="1">
    <location>
        <begin position="17"/>
        <end position="38"/>
    </location>
</feature>
<dbReference type="InterPro" id="IPR027417">
    <property type="entry name" value="P-loop_NTPase"/>
</dbReference>
<organism evidence="3">
    <name type="scientific">Thermogemmatispora argillosa</name>
    <dbReference type="NCBI Taxonomy" id="2045280"/>
    <lineage>
        <taxon>Bacteria</taxon>
        <taxon>Bacillati</taxon>
        <taxon>Chloroflexota</taxon>
        <taxon>Ktedonobacteria</taxon>
        <taxon>Thermogemmatisporales</taxon>
        <taxon>Thermogemmatisporaceae</taxon>
        <taxon>Thermogemmatispora</taxon>
    </lineage>
</organism>
<evidence type="ECO:0000256" key="1">
    <source>
        <dbReference type="SAM" id="MobiDB-lite"/>
    </source>
</evidence>
<dbReference type="GO" id="GO:0005524">
    <property type="term" value="F:ATP binding"/>
    <property type="evidence" value="ECO:0007669"/>
    <property type="project" value="InterPro"/>
</dbReference>
<dbReference type="PANTHER" id="PTHR47962">
    <property type="entry name" value="ATP-DEPENDENT HELICASE LHR-RELATED-RELATED"/>
    <property type="match status" value="1"/>
</dbReference>
<evidence type="ECO:0000259" key="2">
    <source>
        <dbReference type="PROSITE" id="PS51192"/>
    </source>
</evidence>
<dbReference type="SUPFAM" id="SSF52540">
    <property type="entry name" value="P-loop containing nucleoside triphosphate hydrolases"/>
    <property type="match status" value="1"/>
</dbReference>
<proteinExistence type="predicted"/>
<protein>
    <recommendedName>
        <fullName evidence="2">Helicase ATP-binding domain-containing protein</fullName>
    </recommendedName>
</protein>
<dbReference type="PANTHER" id="PTHR47962:SF5">
    <property type="entry name" value="ATP-DEPENDENT HELICASE LHR-RELATED"/>
    <property type="match status" value="1"/>
</dbReference>
<evidence type="ECO:0000313" key="3">
    <source>
        <dbReference type="EMBL" id="BBH92934.1"/>
    </source>
</evidence>
<dbReference type="GO" id="GO:0016887">
    <property type="term" value="F:ATP hydrolysis activity"/>
    <property type="evidence" value="ECO:0007669"/>
    <property type="project" value="TreeGrafter"/>
</dbReference>
<dbReference type="InterPro" id="IPR014001">
    <property type="entry name" value="Helicase_ATP-bd"/>
</dbReference>
<gene>
    <name evidence="3" type="ORF">KTA_11330</name>
</gene>
<reference evidence="3" key="1">
    <citation type="submission" date="2018-12" db="EMBL/GenBank/DDBJ databases">
        <title>Novel natural products biosynthetic potential of the class Ktedonobacteria.</title>
        <authorList>
            <person name="Zheng Y."/>
            <person name="Saitou A."/>
            <person name="Wang C.M."/>
            <person name="Toyoda A."/>
            <person name="Minakuchi Y."/>
            <person name="Sekiguchi Y."/>
            <person name="Ueda K."/>
            <person name="Takano H."/>
            <person name="Sakai Y."/>
            <person name="Yokota A."/>
            <person name="Yabe S."/>
        </authorList>
    </citation>
    <scope>NUCLEOTIDE SEQUENCE</scope>
    <source>
        <strain evidence="3">A3-2</strain>
    </source>
</reference>
<dbReference type="Gene3D" id="3.40.50.300">
    <property type="entry name" value="P-loop containing nucleotide triphosphate hydrolases"/>
    <property type="match status" value="1"/>
</dbReference>
<dbReference type="NCBIfam" id="TIGR03158">
    <property type="entry name" value="cas3_cyano"/>
    <property type="match status" value="1"/>
</dbReference>
<feature type="domain" description="Helicase ATP-binding" evidence="2">
    <location>
        <begin position="51"/>
        <end position="274"/>
    </location>
</feature>
<dbReference type="InterPro" id="IPR017575">
    <property type="entry name" value="CRISPR-assoc_helicase_Cas3"/>
</dbReference>
<dbReference type="SMART" id="SM00487">
    <property type="entry name" value="DEXDc"/>
    <property type="match status" value="1"/>
</dbReference>
<dbReference type="InterPro" id="IPR052511">
    <property type="entry name" value="ATP-dep_Helicase"/>
</dbReference>
<dbReference type="AlphaFoldDB" id="A0A455T5X1"/>
<dbReference type="Pfam" id="PF00270">
    <property type="entry name" value="DEAD"/>
    <property type="match status" value="1"/>
</dbReference>
<name>A0A455T5X1_9CHLR</name>